<gene>
    <name evidence="1" type="ORF">AX777_16155</name>
</gene>
<dbReference type="EMBL" id="LSTR01000036">
    <property type="protein sequence ID" value="OAH43198.1"/>
    <property type="molecule type" value="Genomic_DNA"/>
</dbReference>
<evidence type="ECO:0000313" key="1">
    <source>
        <dbReference type="EMBL" id="OAH43198.1"/>
    </source>
</evidence>
<dbReference type="Proteomes" id="UP000077262">
    <property type="component" value="Unassembled WGS sequence"/>
</dbReference>
<accession>A0A177JQ69</accession>
<proteinExistence type="predicted"/>
<name>A0A177JQ69_SPHYA</name>
<organism evidence="1 2">
    <name type="scientific">Sphingobium yanoikuyae</name>
    <name type="common">Sphingomonas yanoikuyae</name>
    <dbReference type="NCBI Taxonomy" id="13690"/>
    <lineage>
        <taxon>Bacteria</taxon>
        <taxon>Pseudomonadati</taxon>
        <taxon>Pseudomonadota</taxon>
        <taxon>Alphaproteobacteria</taxon>
        <taxon>Sphingomonadales</taxon>
        <taxon>Sphingomonadaceae</taxon>
        <taxon>Sphingobium</taxon>
    </lineage>
</organism>
<dbReference type="AlphaFoldDB" id="A0A177JQ69"/>
<evidence type="ECO:0000313" key="2">
    <source>
        <dbReference type="Proteomes" id="UP000077262"/>
    </source>
</evidence>
<comment type="caution">
    <text evidence="1">The sequence shown here is derived from an EMBL/GenBank/DDBJ whole genome shotgun (WGS) entry which is preliminary data.</text>
</comment>
<reference evidence="1 2" key="1">
    <citation type="submission" date="2016-02" db="EMBL/GenBank/DDBJ databases">
        <authorList>
            <person name="Wen L."/>
            <person name="He K."/>
            <person name="Yang H."/>
        </authorList>
    </citation>
    <scope>NUCLEOTIDE SEQUENCE [LARGE SCALE GENOMIC DNA]</scope>
    <source>
        <strain evidence="1 2">CD09_2</strain>
    </source>
</reference>
<sequence>MVAGHMRSGACDRSFDQLTLHQSAKCIGIPWVKQNDPHATGVKRLENRNPEAVFLTDQPHGVG</sequence>
<protein>
    <submittedName>
        <fullName evidence="1">Uncharacterized protein</fullName>
    </submittedName>
</protein>